<feature type="transmembrane region" description="Helical" evidence="1">
    <location>
        <begin position="188"/>
        <end position="208"/>
    </location>
</feature>
<evidence type="ECO:0008006" key="4">
    <source>
        <dbReference type="Google" id="ProtNLM"/>
    </source>
</evidence>
<keyword evidence="1" id="KW-0472">Membrane</keyword>
<dbReference type="AlphaFoldDB" id="A0A1W2A6Q0"/>
<keyword evidence="1" id="KW-1133">Transmembrane helix</keyword>
<keyword evidence="1" id="KW-0812">Transmembrane</keyword>
<feature type="transmembrane region" description="Helical" evidence="1">
    <location>
        <begin position="108"/>
        <end position="137"/>
    </location>
</feature>
<evidence type="ECO:0000256" key="1">
    <source>
        <dbReference type="SAM" id="Phobius"/>
    </source>
</evidence>
<protein>
    <recommendedName>
        <fullName evidence="4">Glycerophosphoryl diester phosphodiesterase membrane domain-containing protein</fullName>
    </recommendedName>
</protein>
<dbReference type="Proteomes" id="UP000192330">
    <property type="component" value="Unassembled WGS sequence"/>
</dbReference>
<dbReference type="STRING" id="1387277.SAMN06295998_102472"/>
<name>A0A1W2A6Q0_9RHOB</name>
<feature type="transmembrane region" description="Helical" evidence="1">
    <location>
        <begin position="20"/>
        <end position="41"/>
    </location>
</feature>
<reference evidence="2 3" key="1">
    <citation type="submission" date="2017-04" db="EMBL/GenBank/DDBJ databases">
        <authorList>
            <person name="Afonso C.L."/>
            <person name="Miller P.J."/>
            <person name="Scott M.A."/>
            <person name="Spackman E."/>
            <person name="Goraichik I."/>
            <person name="Dimitrov K.M."/>
            <person name="Suarez D.L."/>
            <person name="Swayne D.E."/>
        </authorList>
    </citation>
    <scope>NUCLEOTIDE SEQUENCE [LARGE SCALE GENOMIC DNA]</scope>
    <source>
        <strain evidence="2 3">CGMCC 1.12644</strain>
    </source>
</reference>
<sequence length="250" mass="26684">MLGWQIFVHSVRLVFNNLGAAFRISIVLYLVSIAAQVYGYLNADMASAINDGTFPAGTGQYAVMTMVLNMLGLVASLWIAVAWHRFVLAEDYPEGYLPRMHGGKMLGYFGRSILIGIIVAVGVLIASMPLAMIGAIAPPLTVLIVPVAIGLASVLFFRFGSILPACAIGKNLTLGEAWAATRDQASTFVVLGVVVSVATLIVVLPSLLNSDPGSIINLIYILVVNWFVTIIGISLLTTVYGHFIEGRSID</sequence>
<gene>
    <name evidence="2" type="ORF">SAMN06295998_102472</name>
</gene>
<feature type="transmembrane region" description="Helical" evidence="1">
    <location>
        <begin position="61"/>
        <end position="87"/>
    </location>
</feature>
<accession>A0A1W2A6Q0</accession>
<organism evidence="2 3">
    <name type="scientific">Primorskyibacter flagellatus</name>
    <dbReference type="NCBI Taxonomy" id="1387277"/>
    <lineage>
        <taxon>Bacteria</taxon>
        <taxon>Pseudomonadati</taxon>
        <taxon>Pseudomonadota</taxon>
        <taxon>Alphaproteobacteria</taxon>
        <taxon>Rhodobacterales</taxon>
        <taxon>Roseobacteraceae</taxon>
        <taxon>Primorskyibacter</taxon>
    </lineage>
</organism>
<proteinExistence type="predicted"/>
<keyword evidence="3" id="KW-1185">Reference proteome</keyword>
<dbReference type="RefSeq" id="WP_179141426.1">
    <property type="nucleotide sequence ID" value="NZ_FWYD01000002.1"/>
</dbReference>
<dbReference type="EMBL" id="FWYD01000002">
    <property type="protein sequence ID" value="SMC56253.1"/>
    <property type="molecule type" value="Genomic_DNA"/>
</dbReference>
<feature type="transmembrane region" description="Helical" evidence="1">
    <location>
        <begin position="214"/>
        <end position="240"/>
    </location>
</feature>
<evidence type="ECO:0000313" key="2">
    <source>
        <dbReference type="EMBL" id="SMC56253.1"/>
    </source>
</evidence>
<evidence type="ECO:0000313" key="3">
    <source>
        <dbReference type="Proteomes" id="UP000192330"/>
    </source>
</evidence>
<feature type="transmembrane region" description="Helical" evidence="1">
    <location>
        <begin position="143"/>
        <end position="167"/>
    </location>
</feature>